<evidence type="ECO:0000313" key="2">
    <source>
        <dbReference type="Proteomes" id="UP000696280"/>
    </source>
</evidence>
<keyword evidence="2" id="KW-1185">Reference proteome</keyword>
<sequence>MALQKVAMSYHNAGSKNWTRNQIQTHRKSPRASKNTAKMCQQTKEVYLCKHPDLQLKIDFCKLVPESERTLHQRHLRCKDFTLNEEHHQRSCSTCLMRVTKGLGQYGAYRMPGGMVIELDNMEDINLRGGSSKDVAKEDKQKGWFVRFFSCCFGKRAR</sequence>
<name>A0A9N9LCV5_9HELO</name>
<protein>
    <submittedName>
        <fullName evidence="1">Uncharacterized protein</fullName>
    </submittedName>
</protein>
<accession>A0A9N9LCV5</accession>
<comment type="caution">
    <text evidence="1">The sequence shown here is derived from an EMBL/GenBank/DDBJ whole genome shotgun (WGS) entry which is preliminary data.</text>
</comment>
<dbReference type="AlphaFoldDB" id="A0A9N9LCV5"/>
<evidence type="ECO:0000313" key="1">
    <source>
        <dbReference type="EMBL" id="CAG8961890.1"/>
    </source>
</evidence>
<dbReference type="Proteomes" id="UP000696280">
    <property type="component" value="Unassembled WGS sequence"/>
</dbReference>
<organism evidence="1 2">
    <name type="scientific">Hymenoscyphus fraxineus</name>
    <dbReference type="NCBI Taxonomy" id="746836"/>
    <lineage>
        <taxon>Eukaryota</taxon>
        <taxon>Fungi</taxon>
        <taxon>Dikarya</taxon>
        <taxon>Ascomycota</taxon>
        <taxon>Pezizomycotina</taxon>
        <taxon>Leotiomycetes</taxon>
        <taxon>Helotiales</taxon>
        <taxon>Helotiaceae</taxon>
        <taxon>Hymenoscyphus</taxon>
    </lineage>
</organism>
<reference evidence="1" key="1">
    <citation type="submission" date="2021-07" db="EMBL/GenBank/DDBJ databases">
        <authorList>
            <person name="Durling M."/>
        </authorList>
    </citation>
    <scope>NUCLEOTIDE SEQUENCE</scope>
</reference>
<gene>
    <name evidence="1" type="ORF">HYFRA_00013690</name>
</gene>
<proteinExistence type="predicted"/>
<dbReference type="EMBL" id="CAJVRL010000119">
    <property type="protein sequence ID" value="CAG8961890.1"/>
    <property type="molecule type" value="Genomic_DNA"/>
</dbReference>